<dbReference type="GO" id="GO:0006303">
    <property type="term" value="P:double-strand break repair via nonhomologous end joining"/>
    <property type="evidence" value="ECO:0007669"/>
    <property type="project" value="UniProtKB-ARBA"/>
</dbReference>
<dbReference type="InterPro" id="IPR053962">
    <property type="entry name" value="XRCC4_CC"/>
</dbReference>
<evidence type="ECO:0000259" key="9">
    <source>
        <dbReference type="Pfam" id="PF21924"/>
    </source>
</evidence>
<dbReference type="GO" id="GO:0006310">
    <property type="term" value="P:DNA recombination"/>
    <property type="evidence" value="ECO:0007669"/>
    <property type="project" value="UniProtKB-KW"/>
</dbReference>
<dbReference type="Proteomes" id="UP001549921">
    <property type="component" value="Unassembled WGS sequence"/>
</dbReference>
<reference evidence="10 11" key="1">
    <citation type="submission" date="2024-06" db="EMBL/GenBank/DDBJ databases">
        <title>A chromosome-level genome assembly of beet webworm, Loxostege sticticalis.</title>
        <authorList>
            <person name="Zhang Y."/>
        </authorList>
    </citation>
    <scope>NUCLEOTIDE SEQUENCE [LARGE SCALE GENOMIC DNA]</scope>
    <source>
        <strain evidence="10">AQ028</strain>
        <tissue evidence="10">Male pupae</tissue>
    </source>
</reference>
<keyword evidence="2" id="KW-0227">DNA damage</keyword>
<protein>
    <recommendedName>
        <fullName evidence="12">XRCC4</fullName>
    </recommendedName>
</protein>
<evidence type="ECO:0000313" key="10">
    <source>
        <dbReference type="EMBL" id="KAL0819859.1"/>
    </source>
</evidence>
<dbReference type="PANTHER" id="PTHR28559:SF1">
    <property type="entry name" value="DNA REPAIR PROTEIN XRCC4"/>
    <property type="match status" value="1"/>
</dbReference>
<name>A0ABD0SJ53_LOXSC</name>
<dbReference type="InterPro" id="IPR038051">
    <property type="entry name" value="XRCC4-like_N_sf"/>
</dbReference>
<keyword evidence="7" id="KW-0175">Coiled coil</keyword>
<dbReference type="PANTHER" id="PTHR28559">
    <property type="entry name" value="DNA REPAIR PROTEIN XRCC4"/>
    <property type="match status" value="1"/>
</dbReference>
<dbReference type="InterPro" id="IPR010585">
    <property type="entry name" value="DNA_repair_prot_XRCC4"/>
</dbReference>
<sequence>MEPKISSKTSISKFLIKGENIYVRLLWEDNENELFRIKIFDGNNSWSGRFSAEFAESCRSLVDETEDQYKNNVRRGLSGSQKEFTYDFFVLPEDESTARFTWKKVFDDFTVMAHGSVPVHKDDAKESKDTLIDFLLYENSELREVIEANQKKNETLSENLDKCKRELEEFVNMKTSLETSLYGKFIQLLNEKKRRILLLEENIQNF</sequence>
<accession>A0ABD0SJ53</accession>
<dbReference type="InterPro" id="IPR014751">
    <property type="entry name" value="XRCC4-like_C"/>
</dbReference>
<comment type="similarity">
    <text evidence="6">Belongs to the XRCC4-XLF family. XRCC4 subfamily.</text>
</comment>
<dbReference type="InterPro" id="IPR053961">
    <property type="entry name" value="XRCC4_N"/>
</dbReference>
<evidence type="ECO:0000256" key="6">
    <source>
        <dbReference type="ARBA" id="ARBA00025728"/>
    </source>
</evidence>
<dbReference type="Gene3D" id="1.20.5.370">
    <property type="match status" value="1"/>
</dbReference>
<evidence type="ECO:0000259" key="8">
    <source>
        <dbReference type="Pfam" id="PF06632"/>
    </source>
</evidence>
<comment type="subcellular location">
    <subcellularLocation>
        <location evidence="1">Nucleus</location>
    </subcellularLocation>
</comment>
<evidence type="ECO:0000256" key="1">
    <source>
        <dbReference type="ARBA" id="ARBA00004123"/>
    </source>
</evidence>
<gene>
    <name evidence="10" type="ORF">ABMA28_007882</name>
</gene>
<comment type="caution">
    <text evidence="10">The sequence shown here is derived from an EMBL/GenBank/DDBJ whole genome shotgun (WGS) entry which is preliminary data.</text>
</comment>
<evidence type="ECO:0000256" key="4">
    <source>
        <dbReference type="ARBA" id="ARBA00023204"/>
    </source>
</evidence>
<feature type="coiled-coil region" evidence="7">
    <location>
        <begin position="139"/>
        <end position="173"/>
    </location>
</feature>
<evidence type="ECO:0000256" key="3">
    <source>
        <dbReference type="ARBA" id="ARBA00023172"/>
    </source>
</evidence>
<evidence type="ECO:0008006" key="12">
    <source>
        <dbReference type="Google" id="ProtNLM"/>
    </source>
</evidence>
<dbReference type="Pfam" id="PF06632">
    <property type="entry name" value="XRCC4"/>
    <property type="match status" value="1"/>
</dbReference>
<dbReference type="SUPFAM" id="SSF58022">
    <property type="entry name" value="XRCC4, C-terminal oligomerization domain"/>
    <property type="match status" value="1"/>
</dbReference>
<dbReference type="InterPro" id="IPR009089">
    <property type="entry name" value="XRCC4_N_sf"/>
</dbReference>
<feature type="domain" description="XRCC4 coiled-coil" evidence="9">
    <location>
        <begin position="131"/>
        <end position="196"/>
    </location>
</feature>
<evidence type="ECO:0000256" key="7">
    <source>
        <dbReference type="SAM" id="Coils"/>
    </source>
</evidence>
<evidence type="ECO:0000256" key="2">
    <source>
        <dbReference type="ARBA" id="ARBA00022763"/>
    </source>
</evidence>
<evidence type="ECO:0000256" key="5">
    <source>
        <dbReference type="ARBA" id="ARBA00023242"/>
    </source>
</evidence>
<dbReference type="EMBL" id="JBEDNZ010000020">
    <property type="protein sequence ID" value="KAL0819859.1"/>
    <property type="molecule type" value="Genomic_DNA"/>
</dbReference>
<dbReference type="Pfam" id="PF21924">
    <property type="entry name" value="XRCC4_CC"/>
    <property type="match status" value="1"/>
</dbReference>
<feature type="domain" description="XRCC4 N-terminal" evidence="8">
    <location>
        <begin position="21"/>
        <end position="119"/>
    </location>
</feature>
<dbReference type="SUPFAM" id="SSF50809">
    <property type="entry name" value="XRCC4, N-terminal domain"/>
    <property type="match status" value="1"/>
</dbReference>
<keyword evidence="3" id="KW-0233">DNA recombination</keyword>
<dbReference type="Gene3D" id="2.170.210.10">
    <property type="entry name" value="DNA double-strand break repair and VJ recombination XRCC4, N-terminal"/>
    <property type="match status" value="1"/>
</dbReference>
<keyword evidence="4" id="KW-0234">DNA repair</keyword>
<dbReference type="AlphaFoldDB" id="A0ABD0SJ53"/>
<keyword evidence="5" id="KW-0539">Nucleus</keyword>
<evidence type="ECO:0000313" key="11">
    <source>
        <dbReference type="Proteomes" id="UP001549921"/>
    </source>
</evidence>
<proteinExistence type="inferred from homology"/>
<organism evidence="10 11">
    <name type="scientific">Loxostege sticticalis</name>
    <name type="common">Beet webworm moth</name>
    <dbReference type="NCBI Taxonomy" id="481309"/>
    <lineage>
        <taxon>Eukaryota</taxon>
        <taxon>Metazoa</taxon>
        <taxon>Ecdysozoa</taxon>
        <taxon>Arthropoda</taxon>
        <taxon>Hexapoda</taxon>
        <taxon>Insecta</taxon>
        <taxon>Pterygota</taxon>
        <taxon>Neoptera</taxon>
        <taxon>Endopterygota</taxon>
        <taxon>Lepidoptera</taxon>
        <taxon>Glossata</taxon>
        <taxon>Ditrysia</taxon>
        <taxon>Pyraloidea</taxon>
        <taxon>Crambidae</taxon>
        <taxon>Pyraustinae</taxon>
        <taxon>Loxostege</taxon>
    </lineage>
</organism>
<dbReference type="GO" id="GO:0005634">
    <property type="term" value="C:nucleus"/>
    <property type="evidence" value="ECO:0007669"/>
    <property type="project" value="UniProtKB-SubCell"/>
</dbReference>